<protein>
    <submittedName>
        <fullName evidence="1">Cell envelope-related transcriptional attenuator</fullName>
    </submittedName>
</protein>
<organism evidence="1 2">
    <name type="scientific">Diplocarpon coronariae</name>
    <dbReference type="NCBI Taxonomy" id="2795749"/>
    <lineage>
        <taxon>Eukaryota</taxon>
        <taxon>Fungi</taxon>
        <taxon>Dikarya</taxon>
        <taxon>Ascomycota</taxon>
        <taxon>Pezizomycotina</taxon>
        <taxon>Leotiomycetes</taxon>
        <taxon>Helotiales</taxon>
        <taxon>Drepanopezizaceae</taxon>
        <taxon>Diplocarpon</taxon>
    </lineage>
</organism>
<keyword evidence="2" id="KW-1185">Reference proteome</keyword>
<dbReference type="AlphaFoldDB" id="A0A218Z029"/>
<dbReference type="EMBL" id="MZNU01000297">
    <property type="protein sequence ID" value="OWP01044.1"/>
    <property type="molecule type" value="Genomic_DNA"/>
</dbReference>
<evidence type="ECO:0000313" key="1">
    <source>
        <dbReference type="EMBL" id="OWP01044.1"/>
    </source>
</evidence>
<proteinExistence type="predicted"/>
<dbReference type="InParanoid" id="A0A218Z029"/>
<gene>
    <name evidence="1" type="ORF">B2J93_6518</name>
</gene>
<evidence type="ECO:0000313" key="2">
    <source>
        <dbReference type="Proteomes" id="UP000242519"/>
    </source>
</evidence>
<name>A0A218Z029_9HELO</name>
<accession>A0A218Z029</accession>
<reference evidence="1 2" key="1">
    <citation type="submission" date="2017-04" db="EMBL/GenBank/DDBJ databases">
        <title>Draft genome sequence of Marssonina coronaria NL1: causal agent of apple blotch.</title>
        <authorList>
            <person name="Cheng Q."/>
        </authorList>
    </citation>
    <scope>NUCLEOTIDE SEQUENCE [LARGE SCALE GENOMIC DNA]</scope>
    <source>
        <strain evidence="1 2">NL1</strain>
    </source>
</reference>
<comment type="caution">
    <text evidence="1">The sequence shown here is derived from an EMBL/GenBank/DDBJ whole genome shotgun (WGS) entry which is preliminary data.</text>
</comment>
<dbReference type="Proteomes" id="UP000242519">
    <property type="component" value="Unassembled WGS sequence"/>
</dbReference>
<sequence>MTPQLRLVADRASRWISPSRRDPERARGVEGSPDLSGDGGGPLGFGWGRGLVLLAPTLWGRVAHVDVGRGRARVLACPLAGLVKPSWEKAGVVVFSVQLAPPRFSQEDEIICALGIGVPSRSVARTSELGARRFSAPKVTCMFSAKNPLMLY</sequence>